<feature type="domain" description="4Fe-4S ferredoxin-type" evidence="4">
    <location>
        <begin position="260"/>
        <end position="292"/>
    </location>
</feature>
<keyword evidence="1" id="KW-0479">Metal-binding</keyword>
<name>A0A6I4SNF8_9SPHN</name>
<comment type="caution">
    <text evidence="5">The sequence shown here is derived from an EMBL/GenBank/DDBJ whole genome shotgun (WGS) entry which is preliminary data.</text>
</comment>
<dbReference type="PROSITE" id="PS51379">
    <property type="entry name" value="4FE4S_FER_2"/>
    <property type="match status" value="2"/>
</dbReference>
<evidence type="ECO:0000256" key="2">
    <source>
        <dbReference type="ARBA" id="ARBA00023004"/>
    </source>
</evidence>
<evidence type="ECO:0000259" key="4">
    <source>
        <dbReference type="PROSITE" id="PS51379"/>
    </source>
</evidence>
<dbReference type="InterPro" id="IPR017900">
    <property type="entry name" value="4Fe4S_Fe_S_CS"/>
</dbReference>
<dbReference type="Pfam" id="PF17179">
    <property type="entry name" value="Fer4_22"/>
    <property type="match status" value="1"/>
</dbReference>
<feature type="domain" description="4Fe-4S ferredoxin-type" evidence="4">
    <location>
        <begin position="341"/>
        <end position="369"/>
    </location>
</feature>
<dbReference type="PANTHER" id="PTHR40447:SF1">
    <property type="entry name" value="ANAEROBIC SULFITE REDUCTASE SUBUNIT A"/>
    <property type="match status" value="1"/>
</dbReference>
<evidence type="ECO:0000256" key="3">
    <source>
        <dbReference type="ARBA" id="ARBA00023014"/>
    </source>
</evidence>
<keyword evidence="2" id="KW-0408">Iron</keyword>
<dbReference type="AlphaFoldDB" id="A0A6I4SNF8"/>
<dbReference type="PROSITE" id="PS00198">
    <property type="entry name" value="4FE4S_FER_1"/>
    <property type="match status" value="1"/>
</dbReference>
<dbReference type="RefSeq" id="WP_160598397.1">
    <property type="nucleotide sequence ID" value="NZ_WTYS01000001.1"/>
</dbReference>
<dbReference type="Gene3D" id="1.10.1060.10">
    <property type="entry name" value="Alpha-helical ferredoxin"/>
    <property type="match status" value="1"/>
</dbReference>
<keyword evidence="6" id="KW-1185">Reference proteome</keyword>
<evidence type="ECO:0000313" key="5">
    <source>
        <dbReference type="EMBL" id="MXO57293.1"/>
    </source>
</evidence>
<dbReference type="GO" id="GO:0046872">
    <property type="term" value="F:metal ion binding"/>
    <property type="evidence" value="ECO:0007669"/>
    <property type="project" value="UniProtKB-KW"/>
</dbReference>
<evidence type="ECO:0000313" key="6">
    <source>
        <dbReference type="Proteomes" id="UP000468943"/>
    </source>
</evidence>
<evidence type="ECO:0000256" key="1">
    <source>
        <dbReference type="ARBA" id="ARBA00022723"/>
    </source>
</evidence>
<dbReference type="OrthoDB" id="9765258at2"/>
<dbReference type="EMBL" id="WTYS01000001">
    <property type="protein sequence ID" value="MXO57293.1"/>
    <property type="molecule type" value="Genomic_DNA"/>
</dbReference>
<dbReference type="PANTHER" id="PTHR40447">
    <property type="entry name" value="ANAEROBIC SULFITE REDUCTASE SUBUNIT A"/>
    <property type="match status" value="1"/>
</dbReference>
<keyword evidence="3" id="KW-0411">Iron-sulfur</keyword>
<dbReference type="Proteomes" id="UP000468943">
    <property type="component" value="Unassembled WGS sequence"/>
</dbReference>
<dbReference type="InterPro" id="IPR009051">
    <property type="entry name" value="Helical_ferredxn"/>
</dbReference>
<reference evidence="5 6" key="1">
    <citation type="submission" date="2019-12" db="EMBL/GenBank/DDBJ databases">
        <title>Genomic-based taxomic classification of the family Erythrobacteraceae.</title>
        <authorList>
            <person name="Xu L."/>
        </authorList>
    </citation>
    <scope>NUCLEOTIDE SEQUENCE [LARGE SCALE GENOMIC DNA]</scope>
    <source>
        <strain evidence="5 6">JCM 17802</strain>
    </source>
</reference>
<sequence>MKKEAKYGPPALIGPDDLELLIQALVQSGRQVIGPVVRDDAIVYDKIRGVDDLPAGWTDRQAPGRYTLEHRADAALFGYAVGPHSWKRFLHPPVQTVWSATRGDAGEAIDFAFTPDPARPYAFIGVRACELLAIEIQDKVLRDGPTAGRAYAGRCDNAFIVAVNCSQPAETCFCVSMDAGPRAKTGFDLALTELVDDHRHEFLVEIGSKAGADLMAKIPHEVANQIAHKQANALLERTSAGMSRRMETKGIKELLQHNPEHPRWDDVANRCLSCGNCTMVCPTCFCTTTEDTSDLANHTAERVQKWDSCFSLDFSYIHSGSVRNSTRSRYRQWLTHKLAHWIDQFGTSGCVGCGRCMTWCPVGIDLTEEVNAIRADTGVLQ</sequence>
<protein>
    <submittedName>
        <fullName evidence="5">Sulfite reductase subunit A</fullName>
    </submittedName>
</protein>
<accession>A0A6I4SNF8</accession>
<organism evidence="5 6">
    <name type="scientific">Pontixanthobacter gangjinensis</name>
    <dbReference type="NCBI Taxonomy" id="1028742"/>
    <lineage>
        <taxon>Bacteria</taxon>
        <taxon>Pseudomonadati</taxon>
        <taxon>Pseudomonadota</taxon>
        <taxon>Alphaproteobacteria</taxon>
        <taxon>Sphingomonadales</taxon>
        <taxon>Erythrobacteraceae</taxon>
        <taxon>Pontixanthobacter</taxon>
    </lineage>
</organism>
<gene>
    <name evidence="5" type="ORF">GRI36_10405</name>
</gene>
<dbReference type="SUPFAM" id="SSF46548">
    <property type="entry name" value="alpha-helical ferredoxin"/>
    <property type="match status" value="1"/>
</dbReference>
<dbReference type="InterPro" id="IPR017896">
    <property type="entry name" value="4Fe4S_Fe-S-bd"/>
</dbReference>
<dbReference type="GO" id="GO:0051536">
    <property type="term" value="F:iron-sulfur cluster binding"/>
    <property type="evidence" value="ECO:0007669"/>
    <property type="project" value="UniProtKB-KW"/>
</dbReference>
<proteinExistence type="predicted"/>